<dbReference type="GO" id="GO:0005797">
    <property type="term" value="C:Golgi medial cisterna"/>
    <property type="evidence" value="ECO:0007669"/>
    <property type="project" value="TreeGrafter"/>
</dbReference>
<dbReference type="PIRSF" id="PIRSF027109">
    <property type="entry name" value="Golgi_SNARE"/>
    <property type="match status" value="1"/>
</dbReference>
<evidence type="ECO:0000256" key="5">
    <source>
        <dbReference type="ARBA" id="ARBA00022927"/>
    </source>
</evidence>
<reference evidence="10 11" key="1">
    <citation type="submission" date="2023-10" db="EMBL/GenBank/DDBJ databases">
        <authorList>
            <person name="Maclean D."/>
            <person name="Macfadyen A."/>
        </authorList>
    </citation>
    <scope>NUCLEOTIDE SEQUENCE [LARGE SCALE GENOMIC DNA]</scope>
</reference>
<dbReference type="GO" id="GO:0005484">
    <property type="term" value="F:SNAP receptor activity"/>
    <property type="evidence" value="ECO:0007669"/>
    <property type="project" value="TreeGrafter"/>
</dbReference>
<feature type="transmembrane region" description="Helical" evidence="9">
    <location>
        <begin position="238"/>
        <end position="256"/>
    </location>
</feature>
<evidence type="ECO:0000313" key="11">
    <source>
        <dbReference type="Proteomes" id="UP001314263"/>
    </source>
</evidence>
<keyword evidence="4 9" id="KW-0812">Transmembrane</keyword>
<dbReference type="GO" id="GO:0006888">
    <property type="term" value="P:endoplasmic reticulum to Golgi vesicle-mediated transport"/>
    <property type="evidence" value="ECO:0007669"/>
    <property type="project" value="InterPro"/>
</dbReference>
<dbReference type="GO" id="GO:0000139">
    <property type="term" value="C:Golgi membrane"/>
    <property type="evidence" value="ECO:0007669"/>
    <property type="project" value="UniProtKB-SubCell"/>
</dbReference>
<evidence type="ECO:0000256" key="3">
    <source>
        <dbReference type="ARBA" id="ARBA00022448"/>
    </source>
</evidence>
<dbReference type="GO" id="GO:0006906">
    <property type="term" value="P:vesicle fusion"/>
    <property type="evidence" value="ECO:0007669"/>
    <property type="project" value="TreeGrafter"/>
</dbReference>
<dbReference type="InterPro" id="IPR023601">
    <property type="entry name" value="Golgi_SNAP_su1"/>
</dbReference>
<keyword evidence="6 9" id="KW-1133">Transmembrane helix</keyword>
<dbReference type="Pfam" id="PF12352">
    <property type="entry name" value="V-SNARE_C"/>
    <property type="match status" value="1"/>
</dbReference>
<name>A0AAV1HUF4_9CHLO</name>
<evidence type="ECO:0000256" key="8">
    <source>
        <dbReference type="ARBA" id="ARBA00023136"/>
    </source>
</evidence>
<gene>
    <name evidence="10" type="ORF">CVIRNUC_001970</name>
</gene>
<protein>
    <recommendedName>
        <fullName evidence="12">Golgi SNAP receptor complex member 1</fullName>
    </recommendedName>
</protein>
<keyword evidence="8 9" id="KW-0472">Membrane</keyword>
<dbReference type="EMBL" id="CAUYUE010000003">
    <property type="protein sequence ID" value="CAK0750183.1"/>
    <property type="molecule type" value="Genomic_DNA"/>
</dbReference>
<accession>A0AAV1HUF4</accession>
<dbReference type="GO" id="GO:0015031">
    <property type="term" value="P:protein transport"/>
    <property type="evidence" value="ECO:0007669"/>
    <property type="project" value="UniProtKB-KW"/>
</dbReference>
<dbReference type="GO" id="GO:0031201">
    <property type="term" value="C:SNARE complex"/>
    <property type="evidence" value="ECO:0007669"/>
    <property type="project" value="TreeGrafter"/>
</dbReference>
<keyword evidence="5" id="KW-0653">Protein transport</keyword>
<evidence type="ECO:0000313" key="10">
    <source>
        <dbReference type="EMBL" id="CAK0750183.1"/>
    </source>
</evidence>
<dbReference type="GO" id="GO:0005801">
    <property type="term" value="C:cis-Golgi network"/>
    <property type="evidence" value="ECO:0007669"/>
    <property type="project" value="InterPro"/>
</dbReference>
<evidence type="ECO:0000256" key="6">
    <source>
        <dbReference type="ARBA" id="ARBA00022989"/>
    </source>
</evidence>
<organism evidence="10 11">
    <name type="scientific">Coccomyxa viridis</name>
    <dbReference type="NCBI Taxonomy" id="1274662"/>
    <lineage>
        <taxon>Eukaryota</taxon>
        <taxon>Viridiplantae</taxon>
        <taxon>Chlorophyta</taxon>
        <taxon>core chlorophytes</taxon>
        <taxon>Trebouxiophyceae</taxon>
        <taxon>Trebouxiophyceae incertae sedis</taxon>
        <taxon>Coccomyxaceae</taxon>
        <taxon>Coccomyxa</taxon>
    </lineage>
</organism>
<comment type="similarity">
    <text evidence="2">Belongs to the GOSR1 family.</text>
</comment>
<dbReference type="Proteomes" id="UP001314263">
    <property type="component" value="Unassembled WGS sequence"/>
</dbReference>
<keyword evidence="3" id="KW-0813">Transport</keyword>
<evidence type="ECO:0000256" key="7">
    <source>
        <dbReference type="ARBA" id="ARBA00023034"/>
    </source>
</evidence>
<evidence type="ECO:0000256" key="1">
    <source>
        <dbReference type="ARBA" id="ARBA00004409"/>
    </source>
</evidence>
<sequence>MEGAPSGHPPAGAAIAMAYPRSATNVASKVASPLQNRAWEDFRREARQIESELEAKTSAFAKLCSGYDGVYTGRGESGLAAEQLSHSKAMEIEDLLGRLSDVNDSLSSSLSGASDPRSHTLARHRDILHDYTQEFRRLQSALGAAKDRAELFAGSSETSPMQSSSSAGLLLRERGNLQNSHSAIDDVLGQAHAVTGNLKDQRGILDNVGSKLENVAARFPMVTGLLNAIRRKKNRDTLILSSIVVICTLFILIYWWNK</sequence>
<evidence type="ECO:0000256" key="9">
    <source>
        <dbReference type="SAM" id="Phobius"/>
    </source>
</evidence>
<comment type="caution">
    <text evidence="10">The sequence shown here is derived from an EMBL/GenBank/DDBJ whole genome shotgun (WGS) entry which is preliminary data.</text>
</comment>
<dbReference type="PANTHER" id="PTHR21094">
    <property type="entry name" value="GOS-28 SNARE- RELATED"/>
    <property type="match status" value="1"/>
</dbReference>
<dbReference type="PANTHER" id="PTHR21094:SF2">
    <property type="entry name" value="GOLGI SNAP RECEPTOR COMPLEX MEMBER 1"/>
    <property type="match status" value="1"/>
</dbReference>
<evidence type="ECO:0000256" key="2">
    <source>
        <dbReference type="ARBA" id="ARBA00008473"/>
    </source>
</evidence>
<evidence type="ECO:0008006" key="12">
    <source>
        <dbReference type="Google" id="ProtNLM"/>
    </source>
</evidence>
<keyword evidence="7" id="KW-0333">Golgi apparatus</keyword>
<keyword evidence="11" id="KW-1185">Reference proteome</keyword>
<dbReference type="AlphaFoldDB" id="A0AAV1HUF4"/>
<comment type="subcellular location">
    <subcellularLocation>
        <location evidence="1">Golgi apparatus membrane</location>
        <topology evidence="1">Single-pass type IV membrane protein</topology>
    </subcellularLocation>
</comment>
<evidence type="ECO:0000256" key="4">
    <source>
        <dbReference type="ARBA" id="ARBA00022692"/>
    </source>
</evidence>
<proteinExistence type="inferred from homology"/>
<dbReference type="GO" id="GO:0048219">
    <property type="term" value="P:inter-Golgi cisterna vesicle-mediated transport"/>
    <property type="evidence" value="ECO:0007669"/>
    <property type="project" value="TreeGrafter"/>
</dbReference>